<evidence type="ECO:0000313" key="5">
    <source>
        <dbReference type="Proteomes" id="UP000627369"/>
    </source>
</evidence>
<protein>
    <submittedName>
        <fullName evidence="4">Aminotransferase class V</fullName>
    </submittedName>
</protein>
<proteinExistence type="predicted"/>
<dbReference type="AlphaFoldDB" id="A0A919FZH9"/>
<dbReference type="InterPro" id="IPR015424">
    <property type="entry name" value="PyrdxlP-dep_Trfase"/>
</dbReference>
<gene>
    <name evidence="4" type="ORF">GCM10017772_29610</name>
</gene>
<name>A0A919FZH9_9MICO</name>
<dbReference type="Gene3D" id="3.90.1150.10">
    <property type="entry name" value="Aspartate Aminotransferase, domain 1"/>
    <property type="match status" value="1"/>
</dbReference>
<dbReference type="PANTHER" id="PTHR43092:SF2">
    <property type="entry name" value="HERCYNYLCYSTEINE SULFOXIDE LYASE"/>
    <property type="match status" value="1"/>
</dbReference>
<organism evidence="4 5">
    <name type="scientific">Promicromonospora soli</name>
    <dbReference type="NCBI Taxonomy" id="2035533"/>
    <lineage>
        <taxon>Bacteria</taxon>
        <taxon>Bacillati</taxon>
        <taxon>Actinomycetota</taxon>
        <taxon>Actinomycetes</taxon>
        <taxon>Micrococcales</taxon>
        <taxon>Promicromonosporaceae</taxon>
        <taxon>Promicromonospora</taxon>
    </lineage>
</organism>
<sequence length="409" mass="44332">MDQTRTAPAPAPVRLASGGPARDAWPLDQAVVHLNHGSYGAVPTEVVRHQDELRRQADLSPVAWFPRAPELVAAARREVAPFVGARAEDTAFVPNASAAATVVLNALRLEPGDEILVTDHGYGAVTMGVRRLARRFGARVRTVALPLAATADEVVERFRAELTGAVRLVVVDQITSPTARRLPTARIAELAHERGARVLVDGAHAPGLIADAAADAGADWWFGNLHKWPCAPRGSALLVTQAADRDDLWPLIDSWGAEERYPERFDTQGTMDTTSYIASPRAIDFVEREYGWARARETMTALADHGTAVIGAALQPYVDAPVATDVGMPVVSMRLLRLPDGLGRDRTDADELRLRLLDLAGVESAFTSVAGVGYLRLSAHLYTEPRDFDAFVERAVPQILAFADERRGR</sequence>
<dbReference type="InterPro" id="IPR015421">
    <property type="entry name" value="PyrdxlP-dep_Trfase_major"/>
</dbReference>
<evidence type="ECO:0000256" key="1">
    <source>
        <dbReference type="ARBA" id="ARBA00022898"/>
    </source>
</evidence>
<keyword evidence="4" id="KW-0808">Transferase</keyword>
<evidence type="ECO:0000256" key="2">
    <source>
        <dbReference type="SAM" id="MobiDB-lite"/>
    </source>
</evidence>
<dbReference type="Gene3D" id="3.40.640.10">
    <property type="entry name" value="Type I PLP-dependent aspartate aminotransferase-like (Major domain)"/>
    <property type="match status" value="1"/>
</dbReference>
<accession>A0A919FZH9</accession>
<keyword evidence="1" id="KW-0663">Pyridoxal phosphate</keyword>
<dbReference type="Pfam" id="PF00266">
    <property type="entry name" value="Aminotran_5"/>
    <property type="match status" value="1"/>
</dbReference>
<reference evidence="4" key="2">
    <citation type="submission" date="2020-09" db="EMBL/GenBank/DDBJ databases">
        <authorList>
            <person name="Sun Q."/>
            <person name="Zhou Y."/>
        </authorList>
    </citation>
    <scope>NUCLEOTIDE SEQUENCE</scope>
    <source>
        <strain evidence="4">CGMCC 4.7398</strain>
    </source>
</reference>
<reference evidence="4" key="1">
    <citation type="journal article" date="2014" name="Int. J. Syst. Evol. Microbiol.">
        <title>Complete genome sequence of Corynebacterium casei LMG S-19264T (=DSM 44701T), isolated from a smear-ripened cheese.</title>
        <authorList>
            <consortium name="US DOE Joint Genome Institute (JGI-PGF)"/>
            <person name="Walter F."/>
            <person name="Albersmeier A."/>
            <person name="Kalinowski J."/>
            <person name="Ruckert C."/>
        </authorList>
    </citation>
    <scope>NUCLEOTIDE SEQUENCE</scope>
    <source>
        <strain evidence="4">CGMCC 4.7398</strain>
    </source>
</reference>
<dbReference type="InterPro" id="IPR015422">
    <property type="entry name" value="PyrdxlP-dep_Trfase_small"/>
</dbReference>
<dbReference type="GO" id="GO:0008483">
    <property type="term" value="F:transaminase activity"/>
    <property type="evidence" value="ECO:0007669"/>
    <property type="project" value="UniProtKB-KW"/>
</dbReference>
<dbReference type="RefSeq" id="WP_189670028.1">
    <property type="nucleotide sequence ID" value="NZ_BNAS01000004.1"/>
</dbReference>
<evidence type="ECO:0000259" key="3">
    <source>
        <dbReference type="Pfam" id="PF00266"/>
    </source>
</evidence>
<keyword evidence="5" id="KW-1185">Reference proteome</keyword>
<dbReference type="EMBL" id="BNAS01000004">
    <property type="protein sequence ID" value="GHH74823.1"/>
    <property type="molecule type" value="Genomic_DNA"/>
</dbReference>
<evidence type="ECO:0000313" key="4">
    <source>
        <dbReference type="EMBL" id="GHH74823.1"/>
    </source>
</evidence>
<feature type="region of interest" description="Disordered" evidence="2">
    <location>
        <begin position="1"/>
        <end position="20"/>
    </location>
</feature>
<dbReference type="InterPro" id="IPR000192">
    <property type="entry name" value="Aminotrans_V_dom"/>
</dbReference>
<keyword evidence="4" id="KW-0032">Aminotransferase</keyword>
<dbReference type="Proteomes" id="UP000627369">
    <property type="component" value="Unassembled WGS sequence"/>
</dbReference>
<dbReference type="PANTHER" id="PTHR43092">
    <property type="entry name" value="L-CYSTEINE DESULFHYDRASE"/>
    <property type="match status" value="1"/>
</dbReference>
<feature type="domain" description="Aminotransferase class V" evidence="3">
    <location>
        <begin position="69"/>
        <end position="310"/>
    </location>
</feature>
<dbReference type="SUPFAM" id="SSF53383">
    <property type="entry name" value="PLP-dependent transferases"/>
    <property type="match status" value="1"/>
</dbReference>
<comment type="caution">
    <text evidence="4">The sequence shown here is derived from an EMBL/GenBank/DDBJ whole genome shotgun (WGS) entry which is preliminary data.</text>
</comment>